<comment type="caution">
    <text evidence="14">The sequence shown here is derived from an EMBL/GenBank/DDBJ whole genome shotgun (WGS) entry which is preliminary data.</text>
</comment>
<evidence type="ECO:0000256" key="9">
    <source>
        <dbReference type="SAM" id="MobiDB-lite"/>
    </source>
</evidence>
<accession>A0ABR0BJW8</accession>
<evidence type="ECO:0000256" key="6">
    <source>
        <dbReference type="ARBA" id="ARBA00022884"/>
    </source>
</evidence>
<evidence type="ECO:0000256" key="5">
    <source>
        <dbReference type="ARBA" id="ARBA00022695"/>
    </source>
</evidence>
<feature type="domain" description="RDRP core" evidence="11">
    <location>
        <begin position="883"/>
        <end position="1452"/>
    </location>
</feature>
<dbReference type="CDD" id="cd00590">
    <property type="entry name" value="RRM_SF"/>
    <property type="match status" value="1"/>
</dbReference>
<gene>
    <name evidence="14" type="ORF">Purlil1_11646</name>
</gene>
<evidence type="ECO:0000313" key="15">
    <source>
        <dbReference type="Proteomes" id="UP001287286"/>
    </source>
</evidence>
<proteinExistence type="inferred from homology"/>
<dbReference type="Gene3D" id="3.30.70.330">
    <property type="match status" value="1"/>
</dbReference>
<feature type="domain" description="RRM" evidence="10">
    <location>
        <begin position="460"/>
        <end position="504"/>
    </location>
</feature>
<evidence type="ECO:0000256" key="1">
    <source>
        <dbReference type="ARBA" id="ARBA00005762"/>
    </source>
</evidence>
<dbReference type="InterPro" id="IPR058752">
    <property type="entry name" value="RDRP_C_head"/>
</dbReference>
<dbReference type="SUPFAM" id="SSF54928">
    <property type="entry name" value="RNA-binding domain, RBD"/>
    <property type="match status" value="1"/>
</dbReference>
<evidence type="ECO:0000256" key="3">
    <source>
        <dbReference type="ARBA" id="ARBA00022484"/>
    </source>
</evidence>
<evidence type="ECO:0000259" key="13">
    <source>
        <dbReference type="Pfam" id="PF26253"/>
    </source>
</evidence>
<dbReference type="InterPro" id="IPR012677">
    <property type="entry name" value="Nucleotide-bd_a/b_plait_sf"/>
</dbReference>
<evidence type="ECO:0000256" key="4">
    <source>
        <dbReference type="ARBA" id="ARBA00022679"/>
    </source>
</evidence>
<evidence type="ECO:0000256" key="2">
    <source>
        <dbReference type="ARBA" id="ARBA00012494"/>
    </source>
</evidence>
<keyword evidence="4" id="KW-0808">Transferase</keyword>
<feature type="domain" description="RDRP helical" evidence="12">
    <location>
        <begin position="797"/>
        <end position="856"/>
    </location>
</feature>
<evidence type="ECO:0000259" key="10">
    <source>
        <dbReference type="Pfam" id="PF00076"/>
    </source>
</evidence>
<evidence type="ECO:0000256" key="7">
    <source>
        <dbReference type="ARBA" id="ARBA00023158"/>
    </source>
</evidence>
<dbReference type="InterPro" id="IPR000504">
    <property type="entry name" value="RRM_dom"/>
</dbReference>
<keyword evidence="5" id="KW-0548">Nucleotidyltransferase</keyword>
<name>A0ABR0BJW8_PURLI</name>
<keyword evidence="15" id="KW-1185">Reference proteome</keyword>
<feature type="compositionally biased region" description="Basic residues" evidence="9">
    <location>
        <begin position="422"/>
        <end position="437"/>
    </location>
</feature>
<keyword evidence="7" id="KW-0943">RNA-mediated gene silencing</keyword>
<comment type="catalytic activity">
    <reaction evidence="8">
        <text>RNA(n) + a ribonucleoside 5'-triphosphate = RNA(n+1) + diphosphate</text>
        <dbReference type="Rhea" id="RHEA:21248"/>
        <dbReference type="Rhea" id="RHEA-COMP:14527"/>
        <dbReference type="Rhea" id="RHEA-COMP:17342"/>
        <dbReference type="ChEBI" id="CHEBI:33019"/>
        <dbReference type="ChEBI" id="CHEBI:61557"/>
        <dbReference type="ChEBI" id="CHEBI:140395"/>
        <dbReference type="EC" id="2.7.7.48"/>
    </reaction>
</comment>
<dbReference type="InterPro" id="IPR035979">
    <property type="entry name" value="RBD_domain_sf"/>
</dbReference>
<dbReference type="EMBL" id="JAWRVI010000073">
    <property type="protein sequence ID" value="KAK4081468.1"/>
    <property type="molecule type" value="Genomic_DNA"/>
</dbReference>
<keyword evidence="6" id="KW-0694">RNA-binding</keyword>
<dbReference type="Pfam" id="PF00076">
    <property type="entry name" value="RRM_1"/>
    <property type="match status" value="1"/>
</dbReference>
<keyword evidence="3" id="KW-0696">RNA-directed RNA polymerase</keyword>
<evidence type="ECO:0000313" key="14">
    <source>
        <dbReference type="EMBL" id="KAK4081468.1"/>
    </source>
</evidence>
<dbReference type="Pfam" id="PF26253">
    <property type="entry name" value="RdRP_head"/>
    <property type="match status" value="1"/>
</dbReference>
<feature type="region of interest" description="Disordered" evidence="9">
    <location>
        <begin position="1695"/>
        <end position="1827"/>
    </location>
</feature>
<evidence type="ECO:0000259" key="12">
    <source>
        <dbReference type="Pfam" id="PF26252"/>
    </source>
</evidence>
<evidence type="ECO:0000256" key="8">
    <source>
        <dbReference type="ARBA" id="ARBA00048744"/>
    </source>
</evidence>
<feature type="compositionally biased region" description="Polar residues" evidence="9">
    <location>
        <begin position="406"/>
        <end position="421"/>
    </location>
</feature>
<dbReference type="PANTHER" id="PTHR23079">
    <property type="entry name" value="RNA-DEPENDENT RNA POLYMERASE"/>
    <property type="match status" value="1"/>
</dbReference>
<dbReference type="InterPro" id="IPR058751">
    <property type="entry name" value="RDRP_helical"/>
</dbReference>
<evidence type="ECO:0000259" key="11">
    <source>
        <dbReference type="Pfam" id="PF05183"/>
    </source>
</evidence>
<organism evidence="14 15">
    <name type="scientific">Purpureocillium lilacinum</name>
    <name type="common">Paecilomyces lilacinus</name>
    <dbReference type="NCBI Taxonomy" id="33203"/>
    <lineage>
        <taxon>Eukaryota</taxon>
        <taxon>Fungi</taxon>
        <taxon>Dikarya</taxon>
        <taxon>Ascomycota</taxon>
        <taxon>Pezizomycotina</taxon>
        <taxon>Sordariomycetes</taxon>
        <taxon>Hypocreomycetidae</taxon>
        <taxon>Hypocreales</taxon>
        <taxon>Ophiocordycipitaceae</taxon>
        <taxon>Purpureocillium</taxon>
    </lineage>
</organism>
<feature type="compositionally biased region" description="Acidic residues" evidence="9">
    <location>
        <begin position="1766"/>
        <end position="1788"/>
    </location>
</feature>
<feature type="domain" description="RDRP C-terminal head" evidence="13">
    <location>
        <begin position="1479"/>
        <end position="1621"/>
    </location>
</feature>
<reference evidence="14 15" key="1">
    <citation type="journal article" date="2024" name="Microbiol. Resour. Announc.">
        <title>Genome annotations for the ascomycete fungi Trichoderma harzianum, Trichoderma aggressivum, and Purpureocillium lilacinum.</title>
        <authorList>
            <person name="Beijen E.P.W."/>
            <person name="Ohm R.A."/>
        </authorList>
    </citation>
    <scope>NUCLEOTIDE SEQUENCE [LARGE SCALE GENOMIC DNA]</scope>
    <source>
        <strain evidence="14 15">CBS 150709</strain>
    </source>
</reference>
<dbReference type="PANTHER" id="PTHR23079:SF55">
    <property type="entry name" value="RNA-DIRECTED RNA POLYMERASE"/>
    <property type="match status" value="1"/>
</dbReference>
<sequence>MGHEGRIAWTRRAAETAQLPSHRGEYETRRRIMYSVPIKQLKHIRQKTSQSTYLPSLPKFLTCNPMRQPTLSQTMRPRCRHAMPCHDLVLRQAGNSSRCTAARSLQGSKQGHHHPRQAIAVRAAVPAWRRRSASGISPGLSKPSTDLRGMMAPFLHARKVFHGRRVFAESGIPKANTQVLTQVYLDTLSVWGEQRRQSTSRRSDPGLGVWIGPHWAAPTQVSVTLLQLPVNSDCAQLAAANEPGTFLSSRAPTRARTVAQKAQPVARAITAIKAGGQREGGAWIDPVGLDIGQSPLTVASLLGEVAQFSVAQYPCPTPPARPRVRGCSFAETRKRDQIEPHPGLVAKTLPLSGRATSLPSGASTTLHRLVGTQSATYRSAVGAMSSMSKGGPPRRPQRTPRRDNSSTDGYKSQSSVTSRQSQAHHKSQRTPHKHRGSSKASPQSDPQAEWRQWRELTVRLDGLPPDVTPQLLWQWFSAHGAVVWIDIFKRGTGRSNTSARIRFEPPPKRAFWASGKVTVQHPNVRRHPQGLPVFATMSEERPRRWLIGSKEAHQQAHQRKYPVKMTIGLEQLDFGSMIGPKAMMAMKSIFPTPQSGSMKMEIDVKNKWLTVYFPTVVDKDDWQELREFRFQVDISSIKNLHQTTTADGSTVWVLPLQRPPQYFWKMDDVEASFIDRPTIWSFTDLWFRATDIANDPSLPMKHPVAVHNEIDDPGYMEIGRWTTFRLVISQQKEMGYIDSPDLMRMALENFNVTVHRSDAFEVREAGKTMWDFLDHSPVATEGNASALLELSASPVIHLPFEVRYQLEVCVSRGILNEHTVTVDFLQRLASLKPFDATRRLEYLVDQGEPMYDPMELFKHPDAEAYIPNLKTPHYCTLVRKAVITPTTIRYNSPTVETSNRVMRKYSHIQDRFLRVQFIEEAEQGRIAINKTQNDEIWKRIFRALYQGIRIGDRVYEFLGFGSSQLRQCGVYFFCPTEHISCDDIRKWMGHFSHIRVVAKYAARLGQCFSTTREIRGIFRPAVKAIADIERDGYCFTDGVGRISQFLARLIIEEMTLDVFDEPTAFQFRMGGCKGVLAVWPQAQGMEVHVRHSQEKFKAVANGLEIIRCAKFSTATLNRQTITILECLGVPTGTFVNLLNQQIQEYQKAMRDNSVAVGLLTKFVDENQSTLILAELLKAGFRNEDVQEPFTLNLLNLWRSWSLKLLKEKARIQVEKSAFVLGCVDETGTLRGHSVATEGSKNKDVNKLPQIFLQLSDPNRYDETIIVKGVCIVGRNPSLHPGDIRVVQAVDNPLLHHLKDVVVFASTGDRPVPNMLSGGDLDGDDFFVIWDPNLIPTEWNFPPMSYTPSKPLELQRDVEVNDIRDFFVKYMKNDVLPLIATAHLAHCDQEEGGPKSQKCLNLAELHSKAVDFPKTGDPAEWVPELQPKRWPHFMDKRSSYPSTKTLGVLYNKVSRHTIEFEPDWEHTFDQRILSRYQLGDDLLQTARAVKQQYDLSVRRVLAQHDVATEFELYSGWSMSRPAIGTDYKRQEDLGREYDAIKTRFRELCYEAAGGSDDDKLDKFVAAMYKVTEEEAMVALYEPDAETDDVSDEAAPNRHQKPRVMPLISFPWIFHWVLIRIASGGQYQPKKSLLAAFRRKAQGHSDSAVRHPTDVEKAARTAADLSIPSGSEVGSSATFLDGDDLISFGTLDEFDMPLTTSGDESGLLISSPGGDSVASLLDAPPQDEPSNGATPGGDNVIVMSPLRDSRDTSAEPEQVETQSRQEIDFFDEDDDADADEDEGRGDDCGGDDSGQGKEDSGRGGESGDEYEKVGVSDMDGPADEREVSTAMDRVAALIGFDEDD</sequence>
<feature type="region of interest" description="Disordered" evidence="9">
    <location>
        <begin position="382"/>
        <end position="449"/>
    </location>
</feature>
<dbReference type="Pfam" id="PF26252">
    <property type="entry name" value="RdRP_helical"/>
    <property type="match status" value="1"/>
</dbReference>
<dbReference type="InterPro" id="IPR007855">
    <property type="entry name" value="RDRP"/>
</dbReference>
<dbReference type="InterPro" id="IPR057596">
    <property type="entry name" value="RDRP_core"/>
</dbReference>
<protein>
    <recommendedName>
        <fullName evidence="2">RNA-directed RNA polymerase</fullName>
        <ecNumber evidence="2">2.7.7.48</ecNumber>
    </recommendedName>
</protein>
<dbReference type="Proteomes" id="UP001287286">
    <property type="component" value="Unassembled WGS sequence"/>
</dbReference>
<dbReference type="Pfam" id="PF05183">
    <property type="entry name" value="RdRP"/>
    <property type="match status" value="1"/>
</dbReference>
<dbReference type="EC" id="2.7.7.48" evidence="2"/>
<comment type="similarity">
    <text evidence="1">Belongs to the RdRP family.</text>
</comment>